<sequence length="243" mass="27907">MREKGRNGHLILQLLQKHQAKSWPQNEDRKPEGNRQKPPSDDRGRVEMVYKGESSKQEEPSRKRKPPPLESWMMQSISFEPPYRKNTRRWRQRAEIMFEHCFKRLDEDLKARLVPYHLPLIGFSGESVLPVGKVTLLVTLGEGDRFHIVNLTFSVVQANSKNNIIMGRPGIKAFRRVVSTNHRIMKFPTPKGIASVSTAVEIVAALDRTKENQNAKQEAWMIHDNFTEQTVKVGAQLSNKGFA</sequence>
<dbReference type="EMBL" id="CM042021">
    <property type="protein sequence ID" value="KAI3817898.1"/>
    <property type="molecule type" value="Genomic_DNA"/>
</dbReference>
<dbReference type="Proteomes" id="UP001056120">
    <property type="component" value="Linkage Group LG04"/>
</dbReference>
<evidence type="ECO:0000313" key="2">
    <source>
        <dbReference type="Proteomes" id="UP001056120"/>
    </source>
</evidence>
<protein>
    <submittedName>
        <fullName evidence="1">Uncharacterized protein</fullName>
    </submittedName>
</protein>
<accession>A0ACB9JBQ4</accession>
<name>A0ACB9JBQ4_9ASTR</name>
<reference evidence="1 2" key="2">
    <citation type="journal article" date="2022" name="Mol. Ecol. Resour.">
        <title>The genomes of chicory, endive, great burdock and yacon provide insights into Asteraceae paleo-polyploidization history and plant inulin production.</title>
        <authorList>
            <person name="Fan W."/>
            <person name="Wang S."/>
            <person name="Wang H."/>
            <person name="Wang A."/>
            <person name="Jiang F."/>
            <person name="Liu H."/>
            <person name="Zhao H."/>
            <person name="Xu D."/>
            <person name="Zhang Y."/>
        </authorList>
    </citation>
    <scope>NUCLEOTIDE SEQUENCE [LARGE SCALE GENOMIC DNA]</scope>
    <source>
        <strain evidence="2">cv. Yunnan</strain>
        <tissue evidence="1">Leaves</tissue>
    </source>
</reference>
<proteinExistence type="predicted"/>
<reference evidence="2" key="1">
    <citation type="journal article" date="2022" name="Mol. Ecol. Resour.">
        <title>The genomes of chicory, endive, great burdock and yacon provide insights into Asteraceae palaeo-polyploidization history and plant inulin production.</title>
        <authorList>
            <person name="Fan W."/>
            <person name="Wang S."/>
            <person name="Wang H."/>
            <person name="Wang A."/>
            <person name="Jiang F."/>
            <person name="Liu H."/>
            <person name="Zhao H."/>
            <person name="Xu D."/>
            <person name="Zhang Y."/>
        </authorList>
    </citation>
    <scope>NUCLEOTIDE SEQUENCE [LARGE SCALE GENOMIC DNA]</scope>
    <source>
        <strain evidence="2">cv. Yunnan</strain>
    </source>
</reference>
<gene>
    <name evidence="1" type="ORF">L1987_11698</name>
</gene>
<keyword evidence="2" id="KW-1185">Reference proteome</keyword>
<comment type="caution">
    <text evidence="1">The sequence shown here is derived from an EMBL/GenBank/DDBJ whole genome shotgun (WGS) entry which is preliminary data.</text>
</comment>
<organism evidence="1 2">
    <name type="scientific">Smallanthus sonchifolius</name>
    <dbReference type="NCBI Taxonomy" id="185202"/>
    <lineage>
        <taxon>Eukaryota</taxon>
        <taxon>Viridiplantae</taxon>
        <taxon>Streptophyta</taxon>
        <taxon>Embryophyta</taxon>
        <taxon>Tracheophyta</taxon>
        <taxon>Spermatophyta</taxon>
        <taxon>Magnoliopsida</taxon>
        <taxon>eudicotyledons</taxon>
        <taxon>Gunneridae</taxon>
        <taxon>Pentapetalae</taxon>
        <taxon>asterids</taxon>
        <taxon>campanulids</taxon>
        <taxon>Asterales</taxon>
        <taxon>Asteraceae</taxon>
        <taxon>Asteroideae</taxon>
        <taxon>Heliantheae alliance</taxon>
        <taxon>Millerieae</taxon>
        <taxon>Smallanthus</taxon>
    </lineage>
</organism>
<evidence type="ECO:0000313" key="1">
    <source>
        <dbReference type="EMBL" id="KAI3817898.1"/>
    </source>
</evidence>